<evidence type="ECO:0000313" key="2">
    <source>
        <dbReference type="EMBL" id="THF58362.1"/>
    </source>
</evidence>
<sequence length="245" mass="26955">MTANNAATVDSPQLRVIDSSLMMKVFYAFAALALLSLVISFGGKWLGRSIIKAGYTDDTTVHEVVIGNDVVSVPANVIRFDRARRDGIASRLDLYFRYPQMDGYSTAARDDFNDVGGRRTIVFVSFEPRMMSRDMSGRFEPIYKNLIVRPGKPGPGGTTLYDFTEQSGYVNEVLAVAARAGQEPFVARCLSGPTAEQSLAPCERDVHVGNALSLTYRFPQSLLADWRKLDAAIATETGRILKTAR</sequence>
<dbReference type="RefSeq" id="WP_136355490.1">
    <property type="nucleotide sequence ID" value="NZ_SSNY01000003.1"/>
</dbReference>
<accession>A0ABY2QBI6</accession>
<comment type="caution">
    <text evidence="2">The sequence shown here is derived from an EMBL/GenBank/DDBJ whole genome shotgun (WGS) entry which is preliminary data.</text>
</comment>
<name>A0ABY2QBI6_9HYPH</name>
<protein>
    <recommendedName>
        <fullName evidence="4">Transmembrane anchored protein</fullName>
    </recommendedName>
</protein>
<feature type="transmembrane region" description="Helical" evidence="1">
    <location>
        <begin position="25"/>
        <end position="46"/>
    </location>
</feature>
<dbReference type="EMBL" id="SSNY01000003">
    <property type="protein sequence ID" value="THF58362.1"/>
    <property type="molecule type" value="Genomic_DNA"/>
</dbReference>
<keyword evidence="1" id="KW-1133">Transmembrane helix</keyword>
<keyword evidence="1" id="KW-0472">Membrane</keyword>
<evidence type="ECO:0000256" key="1">
    <source>
        <dbReference type="SAM" id="Phobius"/>
    </source>
</evidence>
<gene>
    <name evidence="2" type="ORF">E6C48_07045</name>
</gene>
<evidence type="ECO:0008006" key="4">
    <source>
        <dbReference type="Google" id="ProtNLM"/>
    </source>
</evidence>
<organism evidence="2 3">
    <name type="scientific">Ollibium composti</name>
    <dbReference type="NCBI Taxonomy" id="2675109"/>
    <lineage>
        <taxon>Bacteria</taxon>
        <taxon>Pseudomonadati</taxon>
        <taxon>Pseudomonadota</taxon>
        <taxon>Alphaproteobacteria</taxon>
        <taxon>Hyphomicrobiales</taxon>
        <taxon>Phyllobacteriaceae</taxon>
        <taxon>Ollibium</taxon>
    </lineage>
</organism>
<proteinExistence type="predicted"/>
<dbReference type="Proteomes" id="UP000306441">
    <property type="component" value="Unassembled WGS sequence"/>
</dbReference>
<reference evidence="2 3" key="1">
    <citation type="submission" date="2019-04" db="EMBL/GenBank/DDBJ databases">
        <title>Mesorhizobium composti sp. nov., isolated from compost.</title>
        <authorList>
            <person name="Lin S.-Y."/>
            <person name="Hameed A."/>
            <person name="Hsieh Y.-T."/>
            <person name="Young C.-C."/>
        </authorList>
    </citation>
    <scope>NUCLEOTIDE SEQUENCE [LARGE SCALE GENOMIC DNA]</scope>
    <source>
        <strain evidence="2 3">CC-YTH430</strain>
    </source>
</reference>
<keyword evidence="1" id="KW-0812">Transmembrane</keyword>
<keyword evidence="3" id="KW-1185">Reference proteome</keyword>
<evidence type="ECO:0000313" key="3">
    <source>
        <dbReference type="Proteomes" id="UP000306441"/>
    </source>
</evidence>